<dbReference type="InterPro" id="IPR039537">
    <property type="entry name" value="Retrotran_Ty1/copia-like"/>
</dbReference>
<proteinExistence type="predicted"/>
<protein>
    <submittedName>
        <fullName evidence="3">Retrotransposon protein, putative, ty1-copia subclass</fullName>
    </submittedName>
</protein>
<comment type="caution">
    <text evidence="3">The sequence shown here is derived from an EMBL/GenBank/DDBJ whole genome shotgun (WGS) entry which is preliminary data.</text>
</comment>
<accession>A0ABQ5I643</accession>
<dbReference type="EMBL" id="BQNB010020404">
    <property type="protein sequence ID" value="GJT95598.1"/>
    <property type="molecule type" value="Genomic_DNA"/>
</dbReference>
<dbReference type="Pfam" id="PF25597">
    <property type="entry name" value="SH3_retrovirus"/>
    <property type="match status" value="1"/>
</dbReference>
<reference evidence="3" key="2">
    <citation type="submission" date="2022-01" db="EMBL/GenBank/DDBJ databases">
        <authorList>
            <person name="Yamashiro T."/>
            <person name="Shiraishi A."/>
            <person name="Satake H."/>
            <person name="Nakayama K."/>
        </authorList>
    </citation>
    <scope>NUCLEOTIDE SEQUENCE</scope>
</reference>
<feature type="domain" description="GAG-pre-integrase" evidence="1">
    <location>
        <begin position="277"/>
        <end position="350"/>
    </location>
</feature>
<dbReference type="InterPro" id="IPR025724">
    <property type="entry name" value="GAG-pre-integrase_dom"/>
</dbReference>
<dbReference type="PANTHER" id="PTHR42648:SF27">
    <property type="entry name" value="RNA-DIRECTED DNA POLYMERASE"/>
    <property type="match status" value="1"/>
</dbReference>
<organism evidence="3 4">
    <name type="scientific">Tanacetum coccineum</name>
    <dbReference type="NCBI Taxonomy" id="301880"/>
    <lineage>
        <taxon>Eukaryota</taxon>
        <taxon>Viridiplantae</taxon>
        <taxon>Streptophyta</taxon>
        <taxon>Embryophyta</taxon>
        <taxon>Tracheophyta</taxon>
        <taxon>Spermatophyta</taxon>
        <taxon>Magnoliopsida</taxon>
        <taxon>eudicotyledons</taxon>
        <taxon>Gunneridae</taxon>
        <taxon>Pentapetalae</taxon>
        <taxon>asterids</taxon>
        <taxon>campanulids</taxon>
        <taxon>Asterales</taxon>
        <taxon>Asteraceae</taxon>
        <taxon>Asteroideae</taxon>
        <taxon>Anthemideae</taxon>
        <taxon>Anthemidinae</taxon>
        <taxon>Tanacetum</taxon>
    </lineage>
</organism>
<evidence type="ECO:0000259" key="1">
    <source>
        <dbReference type="Pfam" id="PF13976"/>
    </source>
</evidence>
<evidence type="ECO:0000313" key="4">
    <source>
        <dbReference type="Proteomes" id="UP001151760"/>
    </source>
</evidence>
<reference evidence="3" key="1">
    <citation type="journal article" date="2022" name="Int. J. Mol. Sci.">
        <title>Draft Genome of Tanacetum Coccineum: Genomic Comparison of Closely Related Tanacetum-Family Plants.</title>
        <authorList>
            <person name="Yamashiro T."/>
            <person name="Shiraishi A."/>
            <person name="Nakayama K."/>
            <person name="Satake H."/>
        </authorList>
    </citation>
    <scope>NUCLEOTIDE SEQUENCE</scope>
</reference>
<dbReference type="InterPro" id="IPR036397">
    <property type="entry name" value="RNaseH_sf"/>
</dbReference>
<evidence type="ECO:0000259" key="2">
    <source>
        <dbReference type="Pfam" id="PF25597"/>
    </source>
</evidence>
<name>A0ABQ5I643_9ASTR</name>
<dbReference type="SUPFAM" id="SSF53098">
    <property type="entry name" value="Ribonuclease H-like"/>
    <property type="match status" value="1"/>
</dbReference>
<dbReference type="Proteomes" id="UP001151760">
    <property type="component" value="Unassembled WGS sequence"/>
</dbReference>
<dbReference type="Pfam" id="PF13976">
    <property type="entry name" value="gag_pre-integrs"/>
    <property type="match status" value="1"/>
</dbReference>
<keyword evidence="4" id="KW-1185">Reference proteome</keyword>
<feature type="domain" description="Retroviral polymerase SH3-like" evidence="2">
    <location>
        <begin position="425"/>
        <end position="457"/>
    </location>
</feature>
<dbReference type="PANTHER" id="PTHR42648">
    <property type="entry name" value="TRANSPOSASE, PUTATIVE-RELATED"/>
    <property type="match status" value="1"/>
</dbReference>
<evidence type="ECO:0000313" key="3">
    <source>
        <dbReference type="EMBL" id="GJT95598.1"/>
    </source>
</evidence>
<dbReference type="InterPro" id="IPR057670">
    <property type="entry name" value="SH3_retrovirus"/>
</dbReference>
<gene>
    <name evidence="3" type="ORF">Tco_1091116</name>
</gene>
<sequence length="491" mass="55473">MTQQAPPPAQEEPDDGQVQVELTVEDAIALLHLMGLINAASYMTTTVSRIILPFLEQPIPVVLVPPAGQVLHLDVLATHGSRLLRKLLAKHELLQTVREFHAQPIPVVLVPPAGQVLHLDVLATHGSRLLRKLLAKHELLQTVREFHECKQEEGKSVSSYVLKMKSNIDNLECFGHSMSLNLAGLRGSRKLKPGALNLYMCNGHRAAVEAIGNFHLSLPSGLVVVLNNCHIAPSITRGIILVSRLYDDGFINRFEHDAILVSTNNLVYFHVVPRDGIYEIDLSNSNTNDSSMYVVSKKRAKLNLDFTLLWHYRLGDISKKQIKKLQHGGIFKSTDLESFDKCISCLSGKMARKPYSHQVEKANDLLGLIHTDICGLFRTVSRQRASYFVTFTDNFIHYGYVYMLKHKHEVFETFKVFHKEVENQLGYPKETMGYSFYYPPENKVFIARNAEFFENVLITQEASGSVEDLEIIQDEDTHLSENTSLHHNKDD</sequence>
<dbReference type="InterPro" id="IPR012337">
    <property type="entry name" value="RNaseH-like_sf"/>
</dbReference>
<dbReference type="Gene3D" id="3.30.420.10">
    <property type="entry name" value="Ribonuclease H-like superfamily/Ribonuclease H"/>
    <property type="match status" value="1"/>
</dbReference>